<comment type="caution">
    <text evidence="1">The sequence shown here is derived from an EMBL/GenBank/DDBJ whole genome shotgun (WGS) entry which is preliminary data.</text>
</comment>
<dbReference type="AlphaFoldDB" id="A0A9W6WJE5"/>
<dbReference type="EMBL" id="BSXU01012573">
    <property type="protein sequence ID" value="GME77499.1"/>
    <property type="molecule type" value="Genomic_DNA"/>
</dbReference>
<evidence type="ECO:0000313" key="2">
    <source>
        <dbReference type="Proteomes" id="UP001165063"/>
    </source>
</evidence>
<reference evidence="1" key="1">
    <citation type="submission" date="2023-04" db="EMBL/GenBank/DDBJ databases">
        <title>Ambrosiozyma monospora NBRC 1965.</title>
        <authorList>
            <person name="Ichikawa N."/>
            <person name="Sato H."/>
            <person name="Tonouchi N."/>
        </authorList>
    </citation>
    <scope>NUCLEOTIDE SEQUENCE</scope>
    <source>
        <strain evidence="1">NBRC 1965</strain>
    </source>
</reference>
<dbReference type="Proteomes" id="UP001165063">
    <property type="component" value="Unassembled WGS sequence"/>
</dbReference>
<name>A0A9W6WJE5_AMBMO</name>
<sequence length="83" mass="9131">MNTYTKVRLAYNAITAVTNDPITTQLPNVSSKLMAPLTTIYLVYSTRQQPSSAKTYGSLTVLNRIKDTTNLIKANVNASYSKS</sequence>
<protein>
    <submittedName>
        <fullName evidence="1">Unnamed protein product</fullName>
    </submittedName>
</protein>
<organism evidence="1 2">
    <name type="scientific">Ambrosiozyma monospora</name>
    <name type="common">Yeast</name>
    <name type="synonym">Endomycopsis monosporus</name>
    <dbReference type="NCBI Taxonomy" id="43982"/>
    <lineage>
        <taxon>Eukaryota</taxon>
        <taxon>Fungi</taxon>
        <taxon>Dikarya</taxon>
        <taxon>Ascomycota</taxon>
        <taxon>Saccharomycotina</taxon>
        <taxon>Pichiomycetes</taxon>
        <taxon>Pichiales</taxon>
        <taxon>Pichiaceae</taxon>
        <taxon>Ambrosiozyma</taxon>
    </lineage>
</organism>
<gene>
    <name evidence="1" type="ORF">Amon01_000967100</name>
</gene>
<keyword evidence="2" id="KW-1185">Reference proteome</keyword>
<evidence type="ECO:0000313" key="1">
    <source>
        <dbReference type="EMBL" id="GME77499.1"/>
    </source>
</evidence>
<proteinExistence type="predicted"/>
<accession>A0A9W6WJE5</accession>